<accession>A0A833YBZ2</accession>
<feature type="compositionally biased region" description="Basic and acidic residues" evidence="1">
    <location>
        <begin position="137"/>
        <end position="150"/>
    </location>
</feature>
<dbReference type="PANTHER" id="PTHR31286">
    <property type="entry name" value="GLYCINE-RICH CELL WALL STRUCTURAL PROTEIN 1.8-LIKE"/>
    <property type="match status" value="1"/>
</dbReference>
<evidence type="ECO:0000313" key="4">
    <source>
        <dbReference type="Proteomes" id="UP000619265"/>
    </source>
</evidence>
<reference evidence="3" key="1">
    <citation type="submission" date="2015-10" db="EMBL/GenBank/DDBJ databases">
        <authorList>
            <person name="Martinez-Garcia P.J."/>
            <person name="Crepeau M.W."/>
            <person name="Puiu D."/>
            <person name="Gonzalez-Ibeas D."/>
            <person name="Whalen J."/>
            <person name="Stevens K."/>
            <person name="Paul R."/>
            <person name="Butterfield T."/>
            <person name="Britton M."/>
            <person name="Reagan R."/>
            <person name="Chakraborty S."/>
            <person name="Walawage S.L."/>
            <person name="Vasquez-Gross H.A."/>
            <person name="Cardeno C."/>
            <person name="Famula R."/>
            <person name="Pratt K."/>
            <person name="Kuruganti S."/>
            <person name="Aradhya M.K."/>
            <person name="Leslie C.A."/>
            <person name="Dandekar A.M."/>
            <person name="Salzberg S.L."/>
            <person name="Wegrzyn J.L."/>
            <person name="Langley C.H."/>
            <person name="Neale D.B."/>
        </authorList>
    </citation>
    <scope>NUCLEOTIDE SEQUENCE</scope>
    <source>
        <tissue evidence="3">Leaves</tissue>
    </source>
</reference>
<sequence length="257" mass="28593">MHNLSLGYMNKWMGKQIGTLIGRVSEIDVNDDGMAWGRYLRVKIECNLRAPLARGRTVNILGGKIWVPFQYEKLPKLCFSCGCIVHGKDGCAGRGDGEAAQYGTCMRARVVNRKHCEKKRNINQEEKRSEEVEEERVDGMKGKGLRKGEESNFLSKEVKGGSSKVEEEEEEIMEREGSYASGRIGPKRLEEGKGLASVLKSNASRIDLLLEVDPTSIVKVDEMMMDMGGKKARMNEGAKVVVDLCEVVAVMQPHQAL</sequence>
<dbReference type="EMBL" id="LIHL02000001">
    <property type="protein sequence ID" value="KAF5481618.1"/>
    <property type="molecule type" value="Genomic_DNA"/>
</dbReference>
<reference evidence="3" key="2">
    <citation type="submission" date="2020-03" db="EMBL/GenBank/DDBJ databases">
        <title>Walnut 2.0.</title>
        <authorList>
            <person name="Marrano A."/>
            <person name="Britton M."/>
            <person name="Zimin A.V."/>
            <person name="Zaini P.A."/>
            <person name="Workman R."/>
            <person name="Puiu D."/>
            <person name="Bianco L."/>
            <person name="Allen B.J."/>
            <person name="Troggio M."/>
            <person name="Leslie C.A."/>
            <person name="Timp W."/>
            <person name="Dendekar A."/>
            <person name="Salzberg S.L."/>
            <person name="Neale D.B."/>
        </authorList>
    </citation>
    <scope>NUCLEOTIDE SEQUENCE</scope>
    <source>
        <tissue evidence="3">Leaves</tissue>
    </source>
</reference>
<feature type="region of interest" description="Disordered" evidence="1">
    <location>
        <begin position="124"/>
        <end position="186"/>
    </location>
</feature>
<dbReference type="InterPro" id="IPR040256">
    <property type="entry name" value="At4g02000-like"/>
</dbReference>
<comment type="caution">
    <text evidence="3">The sequence shown here is derived from an EMBL/GenBank/DDBJ whole genome shotgun (WGS) entry which is preliminary data.</text>
</comment>
<dbReference type="Proteomes" id="UP000619265">
    <property type="component" value="Unassembled WGS sequence"/>
</dbReference>
<name>A0A833YBZ2_JUGRE</name>
<dbReference type="Pfam" id="PF14392">
    <property type="entry name" value="zf-CCHC_4"/>
    <property type="match status" value="1"/>
</dbReference>
<organism evidence="3 4">
    <name type="scientific">Juglans regia</name>
    <name type="common">English walnut</name>
    <dbReference type="NCBI Taxonomy" id="51240"/>
    <lineage>
        <taxon>Eukaryota</taxon>
        <taxon>Viridiplantae</taxon>
        <taxon>Streptophyta</taxon>
        <taxon>Embryophyta</taxon>
        <taxon>Tracheophyta</taxon>
        <taxon>Spermatophyta</taxon>
        <taxon>Magnoliopsida</taxon>
        <taxon>eudicotyledons</taxon>
        <taxon>Gunneridae</taxon>
        <taxon>Pentapetalae</taxon>
        <taxon>rosids</taxon>
        <taxon>fabids</taxon>
        <taxon>Fagales</taxon>
        <taxon>Juglandaceae</taxon>
        <taxon>Juglans</taxon>
    </lineage>
</organism>
<dbReference type="AlphaFoldDB" id="A0A833YBZ2"/>
<evidence type="ECO:0000259" key="2">
    <source>
        <dbReference type="Pfam" id="PF14392"/>
    </source>
</evidence>
<dbReference type="InterPro" id="IPR025836">
    <property type="entry name" value="Zn_knuckle_CX2CX4HX4C"/>
</dbReference>
<evidence type="ECO:0000256" key="1">
    <source>
        <dbReference type="SAM" id="MobiDB-lite"/>
    </source>
</evidence>
<feature type="domain" description="Zinc knuckle CX2CX4HX4C" evidence="2">
    <location>
        <begin position="49"/>
        <end position="91"/>
    </location>
</feature>
<dbReference type="Gramene" id="Jr01_24380_p1">
    <property type="protein sequence ID" value="cds.Jr01_24380_p1"/>
    <property type="gene ID" value="Jr01_24380"/>
</dbReference>
<dbReference type="PANTHER" id="PTHR31286:SF62">
    <property type="entry name" value="ZINC FINGER, CCHC-TYPE-LIKE PROTEIN"/>
    <property type="match status" value="1"/>
</dbReference>
<protein>
    <recommendedName>
        <fullName evidence="2">Zinc knuckle CX2CX4HX4C domain-containing protein</fullName>
    </recommendedName>
</protein>
<evidence type="ECO:0000313" key="3">
    <source>
        <dbReference type="EMBL" id="KAF5481618.1"/>
    </source>
</evidence>
<proteinExistence type="predicted"/>
<gene>
    <name evidence="3" type="ORF">F2P56_002257</name>
</gene>